<feature type="region of interest" description="Disordered" evidence="1">
    <location>
        <begin position="70"/>
        <end position="112"/>
    </location>
</feature>
<name>A0A9C6X8F2_FRAOC</name>
<dbReference type="GeneID" id="127751470"/>
<accession>A0A9C6X8F2</accession>
<gene>
    <name evidence="3" type="primary">LOC127751470</name>
</gene>
<evidence type="ECO:0000256" key="1">
    <source>
        <dbReference type="SAM" id="MobiDB-lite"/>
    </source>
</evidence>
<sequence length="162" mass="18076">MEEVSVDESWASVCREQRDRTYVTMAVVYGESLGESMDLAQLMWGVENSKTVPSYEEIVSSIGITPSEQVQNVPSAESAPVEVRRGRPKKVKNVEPPKQTKKTGRRPKDPRVKVTKCKKVPPAIVKVCKRAVKNEKTSIGALYRSLGDICHKMSELCKILSK</sequence>
<keyword evidence="2" id="KW-1185">Reference proteome</keyword>
<protein>
    <submittedName>
        <fullName evidence="3">Uncharacterized protein LOC127751470</fullName>
    </submittedName>
</protein>
<evidence type="ECO:0000313" key="3">
    <source>
        <dbReference type="RefSeq" id="XP_052131061.1"/>
    </source>
</evidence>
<organism evidence="2 3">
    <name type="scientific">Frankliniella occidentalis</name>
    <name type="common">Western flower thrips</name>
    <name type="synonym">Euthrips occidentalis</name>
    <dbReference type="NCBI Taxonomy" id="133901"/>
    <lineage>
        <taxon>Eukaryota</taxon>
        <taxon>Metazoa</taxon>
        <taxon>Ecdysozoa</taxon>
        <taxon>Arthropoda</taxon>
        <taxon>Hexapoda</taxon>
        <taxon>Insecta</taxon>
        <taxon>Pterygota</taxon>
        <taxon>Neoptera</taxon>
        <taxon>Paraneoptera</taxon>
        <taxon>Thysanoptera</taxon>
        <taxon>Terebrantia</taxon>
        <taxon>Thripoidea</taxon>
        <taxon>Thripidae</taxon>
        <taxon>Frankliniella</taxon>
    </lineage>
</organism>
<proteinExistence type="predicted"/>
<reference evidence="3" key="1">
    <citation type="submission" date="2025-08" db="UniProtKB">
        <authorList>
            <consortium name="RefSeq"/>
        </authorList>
    </citation>
    <scope>IDENTIFICATION</scope>
    <source>
        <tissue evidence="3">Whole organism</tissue>
    </source>
</reference>
<dbReference type="RefSeq" id="XP_052131061.1">
    <property type="nucleotide sequence ID" value="XM_052275101.1"/>
</dbReference>
<dbReference type="Proteomes" id="UP000504606">
    <property type="component" value="Unplaced"/>
</dbReference>
<dbReference type="KEGG" id="foc:127751470"/>
<dbReference type="AlphaFoldDB" id="A0A9C6X8F2"/>
<evidence type="ECO:0000313" key="2">
    <source>
        <dbReference type="Proteomes" id="UP000504606"/>
    </source>
</evidence>